<sequence>MPSERGTDQSTDAAENVVTTIGLKFMPNDLTVKVGTTVTWQNGETIGHTVTSGAWGDVNESTGLRGTQTPDGLFDHDLAPKGQEGDTFTYTFDEPGEYFYYCQPHLTMNASITVEP</sequence>
<evidence type="ECO:0000256" key="1">
    <source>
        <dbReference type="ARBA" id="ARBA00022448"/>
    </source>
</evidence>
<name>A0ABN1VEW1_9MICO</name>
<dbReference type="InterPro" id="IPR008972">
    <property type="entry name" value="Cupredoxin"/>
</dbReference>
<keyword evidence="7" id="KW-1185">Reference proteome</keyword>
<evidence type="ECO:0000259" key="5">
    <source>
        <dbReference type="Pfam" id="PF00127"/>
    </source>
</evidence>
<dbReference type="PANTHER" id="PTHR36507">
    <property type="entry name" value="BLL1555 PROTEIN"/>
    <property type="match status" value="1"/>
</dbReference>
<dbReference type="InterPro" id="IPR000923">
    <property type="entry name" value="BlueCu_1"/>
</dbReference>
<dbReference type="Proteomes" id="UP001500943">
    <property type="component" value="Unassembled WGS sequence"/>
</dbReference>
<evidence type="ECO:0000313" key="7">
    <source>
        <dbReference type="Proteomes" id="UP001500943"/>
    </source>
</evidence>
<evidence type="ECO:0000313" key="6">
    <source>
        <dbReference type="EMBL" id="GAA1208437.1"/>
    </source>
</evidence>
<dbReference type="PROSITE" id="PS00196">
    <property type="entry name" value="COPPER_BLUE"/>
    <property type="match status" value="1"/>
</dbReference>
<dbReference type="PANTHER" id="PTHR36507:SF1">
    <property type="entry name" value="BLL1555 PROTEIN"/>
    <property type="match status" value="1"/>
</dbReference>
<organism evidence="6 7">
    <name type="scientific">Rhodoglobus aureus</name>
    <dbReference type="NCBI Taxonomy" id="191497"/>
    <lineage>
        <taxon>Bacteria</taxon>
        <taxon>Bacillati</taxon>
        <taxon>Actinomycetota</taxon>
        <taxon>Actinomycetes</taxon>
        <taxon>Micrococcales</taxon>
        <taxon>Microbacteriaceae</taxon>
        <taxon>Rhodoglobus</taxon>
    </lineage>
</organism>
<keyword evidence="1" id="KW-0813">Transport</keyword>
<proteinExistence type="predicted"/>
<gene>
    <name evidence="6" type="ORF">GCM10009655_04560</name>
</gene>
<dbReference type="InterPro" id="IPR052721">
    <property type="entry name" value="ET_Amicyanin"/>
</dbReference>
<keyword evidence="2" id="KW-0479">Metal-binding</keyword>
<keyword evidence="3" id="KW-0249">Electron transport</keyword>
<evidence type="ECO:0000256" key="2">
    <source>
        <dbReference type="ARBA" id="ARBA00022723"/>
    </source>
</evidence>
<dbReference type="InterPro" id="IPR028871">
    <property type="entry name" value="BlueCu_1_BS"/>
</dbReference>
<protein>
    <recommendedName>
        <fullName evidence="5">Blue (type 1) copper domain-containing protein</fullName>
    </recommendedName>
</protein>
<accession>A0ABN1VEW1</accession>
<dbReference type="Gene3D" id="2.60.40.420">
    <property type="entry name" value="Cupredoxins - blue copper proteins"/>
    <property type="match status" value="1"/>
</dbReference>
<feature type="domain" description="Blue (type 1) copper" evidence="5">
    <location>
        <begin position="18"/>
        <end position="115"/>
    </location>
</feature>
<dbReference type="RefSeq" id="WP_343922810.1">
    <property type="nucleotide sequence ID" value="NZ_BAAAKW010000010.1"/>
</dbReference>
<dbReference type="EMBL" id="BAAAKW010000010">
    <property type="protein sequence ID" value="GAA1208437.1"/>
    <property type="molecule type" value="Genomic_DNA"/>
</dbReference>
<dbReference type="Pfam" id="PF00127">
    <property type="entry name" value="Copper-bind"/>
    <property type="match status" value="1"/>
</dbReference>
<evidence type="ECO:0000256" key="3">
    <source>
        <dbReference type="ARBA" id="ARBA00022982"/>
    </source>
</evidence>
<evidence type="ECO:0000256" key="4">
    <source>
        <dbReference type="ARBA" id="ARBA00023008"/>
    </source>
</evidence>
<keyword evidence="4" id="KW-0186">Copper</keyword>
<dbReference type="SUPFAM" id="SSF49503">
    <property type="entry name" value="Cupredoxins"/>
    <property type="match status" value="1"/>
</dbReference>
<comment type="caution">
    <text evidence="6">The sequence shown here is derived from an EMBL/GenBank/DDBJ whole genome shotgun (WGS) entry which is preliminary data.</text>
</comment>
<reference evidence="6 7" key="1">
    <citation type="journal article" date="2019" name="Int. J. Syst. Evol. Microbiol.">
        <title>The Global Catalogue of Microorganisms (GCM) 10K type strain sequencing project: providing services to taxonomists for standard genome sequencing and annotation.</title>
        <authorList>
            <consortium name="The Broad Institute Genomics Platform"/>
            <consortium name="The Broad Institute Genome Sequencing Center for Infectious Disease"/>
            <person name="Wu L."/>
            <person name="Ma J."/>
        </authorList>
    </citation>
    <scope>NUCLEOTIDE SEQUENCE [LARGE SCALE GENOMIC DNA]</scope>
    <source>
        <strain evidence="6 7">JCM 12762</strain>
    </source>
</reference>